<dbReference type="InterPro" id="IPR017141">
    <property type="entry name" value="Pept_M20_carboxypep"/>
</dbReference>
<feature type="active site" evidence="6">
    <location>
        <position position="189"/>
    </location>
</feature>
<dbReference type="InterPro" id="IPR011650">
    <property type="entry name" value="Peptidase_M20_dimer"/>
</dbReference>
<keyword evidence="10" id="KW-1185">Reference proteome</keyword>
<dbReference type="Proteomes" id="UP000193144">
    <property type="component" value="Unassembled WGS sequence"/>
</dbReference>
<comment type="similarity">
    <text evidence="1">Belongs to the peptidase M20A family.</text>
</comment>
<evidence type="ECO:0000259" key="8">
    <source>
        <dbReference type="Pfam" id="PF07687"/>
    </source>
</evidence>
<dbReference type="GO" id="GO:0004181">
    <property type="term" value="F:metallocarboxypeptidase activity"/>
    <property type="evidence" value="ECO:0007669"/>
    <property type="project" value="InterPro"/>
</dbReference>
<feature type="binding site" evidence="7">
    <location>
        <position position="285"/>
    </location>
    <ligand>
        <name>Zn(2+)</name>
        <dbReference type="ChEBI" id="CHEBI:29105"/>
        <label>2</label>
    </ligand>
</feature>
<dbReference type="GO" id="GO:0046872">
    <property type="term" value="F:metal ion binding"/>
    <property type="evidence" value="ECO:0007669"/>
    <property type="project" value="UniProtKB-KW"/>
</dbReference>
<dbReference type="SUPFAM" id="SSF55031">
    <property type="entry name" value="Bacterial exopeptidase dimerisation domain"/>
    <property type="match status" value="1"/>
</dbReference>
<organism evidence="9 10">
    <name type="scientific">Clohesyomyces aquaticus</name>
    <dbReference type="NCBI Taxonomy" id="1231657"/>
    <lineage>
        <taxon>Eukaryota</taxon>
        <taxon>Fungi</taxon>
        <taxon>Dikarya</taxon>
        <taxon>Ascomycota</taxon>
        <taxon>Pezizomycotina</taxon>
        <taxon>Dothideomycetes</taxon>
        <taxon>Pleosporomycetidae</taxon>
        <taxon>Pleosporales</taxon>
        <taxon>Lindgomycetaceae</taxon>
        <taxon>Clohesyomyces</taxon>
    </lineage>
</organism>
<feature type="binding site" evidence="7">
    <location>
        <position position="257"/>
    </location>
    <ligand>
        <name>Zn(2+)</name>
        <dbReference type="ChEBI" id="CHEBI:29105"/>
        <label>1</label>
    </ligand>
</feature>
<dbReference type="Gene3D" id="3.30.70.360">
    <property type="match status" value="1"/>
</dbReference>
<dbReference type="PANTHER" id="PTHR45962">
    <property type="entry name" value="N-FATTY-ACYL-AMINO ACID SYNTHASE/HYDROLASE PM20D1"/>
    <property type="match status" value="1"/>
</dbReference>
<evidence type="ECO:0000256" key="1">
    <source>
        <dbReference type="ARBA" id="ARBA00006247"/>
    </source>
</evidence>
<feature type="binding site" evidence="7">
    <location>
        <position position="222"/>
    </location>
    <ligand>
        <name>Zn(2+)</name>
        <dbReference type="ChEBI" id="CHEBI:29105"/>
        <label>2</label>
    </ligand>
</feature>
<dbReference type="SUPFAM" id="SSF53187">
    <property type="entry name" value="Zn-dependent exopeptidases"/>
    <property type="match status" value="1"/>
</dbReference>
<keyword evidence="9" id="KW-0121">Carboxypeptidase</keyword>
<dbReference type="InterPro" id="IPR036264">
    <property type="entry name" value="Bact_exopeptidase_dim_dom"/>
</dbReference>
<dbReference type="InterPro" id="IPR001261">
    <property type="entry name" value="ArgE/DapE_CS"/>
</dbReference>
<comment type="caution">
    <text evidence="9">The sequence shown here is derived from an EMBL/GenBank/DDBJ whole genome shotgun (WGS) entry which is preliminary data.</text>
</comment>
<dbReference type="CDD" id="cd05674">
    <property type="entry name" value="M20_yscS"/>
    <property type="match status" value="1"/>
</dbReference>
<keyword evidence="5 7" id="KW-0862">Zinc</keyword>
<dbReference type="Pfam" id="PF07687">
    <property type="entry name" value="M20_dimer"/>
    <property type="match status" value="1"/>
</dbReference>
<evidence type="ECO:0000256" key="6">
    <source>
        <dbReference type="PIRSR" id="PIRSR037217-1"/>
    </source>
</evidence>
<keyword evidence="2" id="KW-0645">Protease</keyword>
<feature type="binding site" evidence="7">
    <location>
        <position position="559"/>
    </location>
    <ligand>
        <name>Zn(2+)</name>
        <dbReference type="ChEBI" id="CHEBI:29105"/>
        <label>1</label>
    </ligand>
</feature>
<dbReference type="FunFam" id="3.40.630.10:FF:000085">
    <property type="entry name" value="Gly-Xaa carboxypeptidase"/>
    <property type="match status" value="1"/>
</dbReference>
<accession>A0A1Y1Y867</accession>
<dbReference type="EMBL" id="MCFA01000315">
    <property type="protein sequence ID" value="ORX94220.1"/>
    <property type="molecule type" value="Genomic_DNA"/>
</dbReference>
<feature type="domain" description="Peptidase M20 dimerisation" evidence="8">
    <location>
        <begin position="303"/>
        <end position="459"/>
    </location>
</feature>
<gene>
    <name evidence="9" type="ORF">BCR34DRAFT_580135</name>
</gene>
<dbReference type="Gene3D" id="3.40.630.10">
    <property type="entry name" value="Zn peptidases"/>
    <property type="match status" value="1"/>
</dbReference>
<dbReference type="GO" id="GO:0000328">
    <property type="term" value="C:fungal-type vacuole lumen"/>
    <property type="evidence" value="ECO:0007669"/>
    <property type="project" value="TreeGrafter"/>
</dbReference>
<feature type="binding site" evidence="7">
    <location>
        <position position="222"/>
    </location>
    <ligand>
        <name>Zn(2+)</name>
        <dbReference type="ChEBI" id="CHEBI:29105"/>
        <label>1</label>
    </ligand>
</feature>
<keyword evidence="3 7" id="KW-0479">Metal-binding</keyword>
<evidence type="ECO:0000313" key="9">
    <source>
        <dbReference type="EMBL" id="ORX94220.1"/>
    </source>
</evidence>
<evidence type="ECO:0000256" key="3">
    <source>
        <dbReference type="ARBA" id="ARBA00022723"/>
    </source>
</evidence>
<sequence>MSLLKTFQGAHQSLQQYIMSEKQQVVENSRPRGRRGLYPCVAGVLLISGLLLSGCAPAPSRLIPSPWVEDQLLHSKTKCPQAEPLFPVLRTKELDNMDDFLQSDAFRNLSIQRLSGAVQIPTESFDDLGALGEDPRWDVFYPFAAYLEKTFPLVHVALQLEKINTHALLYTWPGTDPTLKPTLLMAHQDVVPVPKSTVNQWTHPPFSGFYDGKFVWGRGSSDCKNQLIGILEAVEALLEGGFIPRRTVVLSFGFDEEISGQEGANHLAPHLISKFGHNSMAVIVDEGATTAEAWGQNFAMPGVAEKGYVDIDIVVRMPGGHSSIPPQHNGIGVASELITLIEANPYEPRLGDDNPYLSLLQCGAEHSPKFPPKLKHLLGKRTKSWGKKDDLAIEASKAGLATKYLMTTSVAVDIIGGGVKVNALPERTQITVNHRINVGSDASSVLDKLTKLAGKVAHKHGLTLTPFNGTETPNSITLSHRDTLLQPAPVTPTDFKPGQSIPYSIVAGTTRALYGKDLLVAPGIMTGNTDTRYYWGLSEHIFRYGPGWDKEQDGLGNIHTVDERVGIAAHVDTVRWMEAFIRNMDEADL</sequence>
<dbReference type="Gene3D" id="1.10.150.900">
    <property type="match status" value="1"/>
</dbReference>
<keyword evidence="4" id="KW-0378">Hydrolase</keyword>
<evidence type="ECO:0000313" key="10">
    <source>
        <dbReference type="Proteomes" id="UP000193144"/>
    </source>
</evidence>
<evidence type="ECO:0000256" key="7">
    <source>
        <dbReference type="PIRSR" id="PIRSR037217-2"/>
    </source>
</evidence>
<dbReference type="Pfam" id="PF01546">
    <property type="entry name" value="Peptidase_M20"/>
    <property type="match status" value="1"/>
</dbReference>
<dbReference type="PANTHER" id="PTHR45962:SF1">
    <property type="entry name" value="N-FATTY-ACYL-AMINO ACID SYNTHASE_HYDROLASE PM20D1"/>
    <property type="match status" value="1"/>
</dbReference>
<dbReference type="GO" id="GO:0051603">
    <property type="term" value="P:proteolysis involved in protein catabolic process"/>
    <property type="evidence" value="ECO:0007669"/>
    <property type="project" value="TreeGrafter"/>
</dbReference>
<name>A0A1Y1Y867_9PLEO</name>
<feature type="binding site" evidence="7">
    <location>
        <position position="187"/>
    </location>
    <ligand>
        <name>Zn(2+)</name>
        <dbReference type="ChEBI" id="CHEBI:29105"/>
        <label>2</label>
    </ligand>
</feature>
<dbReference type="InterPro" id="IPR047177">
    <property type="entry name" value="Pept_M20A"/>
</dbReference>
<feature type="active site" description="Proton acceptor" evidence="6">
    <location>
        <position position="256"/>
    </location>
</feature>
<dbReference type="InterPro" id="IPR002933">
    <property type="entry name" value="Peptidase_M20"/>
</dbReference>
<proteinExistence type="inferred from homology"/>
<dbReference type="OrthoDB" id="3064516at2759"/>
<dbReference type="STRING" id="1231657.A0A1Y1Y867"/>
<protein>
    <submittedName>
        <fullName evidence="9">Vacuolar carboxypeptidase-like protein Cps1</fullName>
    </submittedName>
</protein>
<dbReference type="PROSITE" id="PS00759">
    <property type="entry name" value="ARGE_DAPE_CPG2_2"/>
    <property type="match status" value="1"/>
</dbReference>
<evidence type="ECO:0000256" key="2">
    <source>
        <dbReference type="ARBA" id="ARBA00022670"/>
    </source>
</evidence>
<reference evidence="9 10" key="1">
    <citation type="submission" date="2016-07" db="EMBL/GenBank/DDBJ databases">
        <title>Pervasive Adenine N6-methylation of Active Genes in Fungi.</title>
        <authorList>
            <consortium name="DOE Joint Genome Institute"/>
            <person name="Mondo S.J."/>
            <person name="Dannebaum R.O."/>
            <person name="Kuo R.C."/>
            <person name="Labutti K."/>
            <person name="Haridas S."/>
            <person name="Kuo A."/>
            <person name="Salamov A."/>
            <person name="Ahrendt S.R."/>
            <person name="Lipzen A."/>
            <person name="Sullivan W."/>
            <person name="Andreopoulos W.B."/>
            <person name="Clum A."/>
            <person name="Lindquist E."/>
            <person name="Daum C."/>
            <person name="Ramamoorthy G.K."/>
            <person name="Gryganskyi A."/>
            <person name="Culley D."/>
            <person name="Magnuson J.K."/>
            <person name="James T.Y."/>
            <person name="O'Malley M.A."/>
            <person name="Stajich J.E."/>
            <person name="Spatafora J.W."/>
            <person name="Visel A."/>
            <person name="Grigoriev I.V."/>
        </authorList>
    </citation>
    <scope>NUCLEOTIDE SEQUENCE [LARGE SCALE GENOMIC DNA]</scope>
    <source>
        <strain evidence="9 10">CBS 115471</strain>
    </source>
</reference>
<evidence type="ECO:0000256" key="4">
    <source>
        <dbReference type="ARBA" id="ARBA00022801"/>
    </source>
</evidence>
<evidence type="ECO:0000256" key="5">
    <source>
        <dbReference type="ARBA" id="ARBA00022833"/>
    </source>
</evidence>
<dbReference type="AlphaFoldDB" id="A0A1Y1Y867"/>
<dbReference type="PIRSF" id="PIRSF037217">
    <property type="entry name" value="Carboxypeptidase_S"/>
    <property type="match status" value="1"/>
</dbReference>